<evidence type="ECO:0000313" key="4">
    <source>
        <dbReference type="RefSeq" id="XP_016480980.1"/>
    </source>
</evidence>
<feature type="compositionally biased region" description="Low complexity" evidence="2">
    <location>
        <begin position="33"/>
        <end position="48"/>
    </location>
</feature>
<dbReference type="GeneID" id="107802055"/>
<evidence type="ECO:0000313" key="3">
    <source>
        <dbReference type="Proteomes" id="UP000790787"/>
    </source>
</evidence>
<feature type="compositionally biased region" description="Low complexity" evidence="2">
    <location>
        <begin position="69"/>
        <end position="80"/>
    </location>
</feature>
<reference evidence="3" key="1">
    <citation type="journal article" date="2014" name="Nat. Commun.">
        <title>The tobacco genome sequence and its comparison with those of tomato and potato.</title>
        <authorList>
            <person name="Sierro N."/>
            <person name="Battey J.N."/>
            <person name="Ouadi S."/>
            <person name="Bakaher N."/>
            <person name="Bovet L."/>
            <person name="Willig A."/>
            <person name="Goepfert S."/>
            <person name="Peitsch M.C."/>
            <person name="Ivanov N.V."/>
        </authorList>
    </citation>
    <scope>NUCLEOTIDE SEQUENCE [LARGE SCALE GENOMIC DNA]</scope>
</reference>
<keyword evidence="3" id="KW-1185">Reference proteome</keyword>
<evidence type="ECO:0000256" key="1">
    <source>
        <dbReference type="ARBA" id="ARBA00034773"/>
    </source>
</evidence>
<name>A0A1S4AWJ3_TOBAC</name>
<reference evidence="4" key="2">
    <citation type="submission" date="2025-08" db="UniProtKB">
        <authorList>
            <consortium name="RefSeq"/>
        </authorList>
    </citation>
    <scope>IDENTIFICATION</scope>
    <source>
        <tissue evidence="4">Leaf</tissue>
    </source>
</reference>
<dbReference type="GO" id="GO:0010150">
    <property type="term" value="P:leaf senescence"/>
    <property type="evidence" value="ECO:0007669"/>
    <property type="project" value="UniProtKB-ARBA"/>
</dbReference>
<dbReference type="Pfam" id="PF04520">
    <property type="entry name" value="Senescence_reg"/>
    <property type="match status" value="1"/>
</dbReference>
<feature type="compositionally biased region" description="Acidic residues" evidence="2">
    <location>
        <begin position="168"/>
        <end position="180"/>
    </location>
</feature>
<dbReference type="InterPro" id="IPR007608">
    <property type="entry name" value="Senescence_reg_S40"/>
</dbReference>
<dbReference type="RefSeq" id="XP_016480980.1">
    <property type="nucleotide sequence ID" value="XM_016625494.2"/>
</dbReference>
<dbReference type="STRING" id="4097.A0A1S4AWJ3"/>
<organism evidence="3 4">
    <name type="scientific">Nicotiana tabacum</name>
    <name type="common">Common tobacco</name>
    <dbReference type="NCBI Taxonomy" id="4097"/>
    <lineage>
        <taxon>Eukaryota</taxon>
        <taxon>Viridiplantae</taxon>
        <taxon>Streptophyta</taxon>
        <taxon>Embryophyta</taxon>
        <taxon>Tracheophyta</taxon>
        <taxon>Spermatophyta</taxon>
        <taxon>Magnoliopsida</taxon>
        <taxon>eudicotyledons</taxon>
        <taxon>Gunneridae</taxon>
        <taxon>Pentapetalae</taxon>
        <taxon>asterids</taxon>
        <taxon>lamiids</taxon>
        <taxon>Solanales</taxon>
        <taxon>Solanaceae</taxon>
        <taxon>Nicotianoideae</taxon>
        <taxon>Nicotianeae</taxon>
        <taxon>Nicotiana</taxon>
    </lineage>
</organism>
<dbReference type="OMA" id="ISHAPRQ"/>
<dbReference type="KEGG" id="nta:107802055"/>
<proteinExistence type="inferred from homology"/>
<feature type="compositionally biased region" description="Low complexity" evidence="2">
    <location>
        <begin position="113"/>
        <end position="125"/>
    </location>
</feature>
<sequence>MDSGRRGGANNYRYLRKPPYSDRLLGIFSTAHSLSQPSTSTSTSPSTSAAGDELSEHDIFDVSSDAIHHSIPSTSTSPNTNHHRSPNHRSHQKHFGILAALPESESHAPALLSVSSSSSSSSTSSARLIPTIPKRPPSVDRVKYLQSAPVNVPVISAVGGQRGRHFDDVDDDDDDDDDDDVDNCEMLPPHELVASRQTPILASSVLEGAGRKLKGRDLRQVRNAIWRKTENICNLKAC</sequence>
<comment type="similarity">
    <text evidence="1">Belongs to the senescence regulator S40 family.</text>
</comment>
<feature type="compositionally biased region" description="Basic residues" evidence="2">
    <location>
        <begin position="81"/>
        <end position="91"/>
    </location>
</feature>
<dbReference type="PaxDb" id="4097-A0A1S4AWJ3"/>
<gene>
    <name evidence="4" type="primary">LOC107802055</name>
</gene>
<feature type="region of interest" description="Disordered" evidence="2">
    <location>
        <begin position="110"/>
        <end position="134"/>
    </location>
</feature>
<feature type="region of interest" description="Disordered" evidence="2">
    <location>
        <begin position="32"/>
        <end position="91"/>
    </location>
</feature>
<dbReference type="RefSeq" id="XP_016480980.1">
    <property type="nucleotide sequence ID" value="XM_016625494.1"/>
</dbReference>
<dbReference type="OrthoDB" id="684536at2759"/>
<feature type="region of interest" description="Disordered" evidence="2">
    <location>
        <begin position="161"/>
        <end position="180"/>
    </location>
</feature>
<dbReference type="AlphaFoldDB" id="A0A1S4AWJ3"/>
<dbReference type="Proteomes" id="UP000790787">
    <property type="component" value="Chromosome 22"/>
</dbReference>
<dbReference type="PANTHER" id="PTHR33083:SF50">
    <property type="entry name" value="PROTEIN S40-7"/>
    <property type="match status" value="1"/>
</dbReference>
<accession>A0A1S4AWJ3</accession>
<protein>
    <submittedName>
        <fullName evidence="4">Protein S40-7-like</fullName>
    </submittedName>
</protein>
<dbReference type="PANTHER" id="PTHR33083">
    <property type="entry name" value="EXPRESSED PROTEIN"/>
    <property type="match status" value="1"/>
</dbReference>
<evidence type="ECO:0000256" key="2">
    <source>
        <dbReference type="SAM" id="MobiDB-lite"/>
    </source>
</evidence>